<proteinExistence type="predicted"/>
<feature type="compositionally biased region" description="Low complexity" evidence="1">
    <location>
        <begin position="45"/>
        <end position="63"/>
    </location>
</feature>
<dbReference type="KEGG" id="sfk:KY5_4872"/>
<feature type="compositionally biased region" description="Gly residues" evidence="1">
    <location>
        <begin position="64"/>
        <end position="76"/>
    </location>
</feature>
<reference evidence="3 4" key="1">
    <citation type="submission" date="2017-08" db="EMBL/GenBank/DDBJ databases">
        <title>Complete Genome Sequence of Streptomyces formicae KY5, the formicamycin producer.</title>
        <authorList>
            <person name="Holmes N.A."/>
            <person name="Devine R."/>
            <person name="Qin Z."/>
            <person name="Seipke R.F."/>
            <person name="Wilkinson B."/>
            <person name="Hutchings M.I."/>
        </authorList>
    </citation>
    <scope>NUCLEOTIDE SEQUENCE [LARGE SCALE GENOMIC DNA]</scope>
    <source>
        <strain evidence="3 4">KY5</strain>
    </source>
</reference>
<gene>
    <name evidence="3" type="ORF">KY5_4872</name>
</gene>
<dbReference type="Proteomes" id="UP000221011">
    <property type="component" value="Chromosome"/>
</dbReference>
<keyword evidence="2" id="KW-0732">Signal</keyword>
<evidence type="ECO:0000256" key="2">
    <source>
        <dbReference type="SAM" id="SignalP"/>
    </source>
</evidence>
<keyword evidence="4" id="KW-1185">Reference proteome</keyword>
<feature type="region of interest" description="Disordered" evidence="1">
    <location>
        <begin position="249"/>
        <end position="278"/>
    </location>
</feature>
<feature type="region of interest" description="Disordered" evidence="1">
    <location>
        <begin position="36"/>
        <end position="77"/>
    </location>
</feature>
<name>A0A291QDK6_9ACTN</name>
<dbReference type="AlphaFoldDB" id="A0A291QDK6"/>
<accession>A0A291QDK6</accession>
<evidence type="ECO:0000256" key="1">
    <source>
        <dbReference type="SAM" id="MobiDB-lite"/>
    </source>
</evidence>
<dbReference type="PROSITE" id="PS51257">
    <property type="entry name" value="PROKAR_LIPOPROTEIN"/>
    <property type="match status" value="1"/>
</dbReference>
<protein>
    <submittedName>
        <fullName evidence="3">Putative lipoprotein</fullName>
    </submittedName>
</protein>
<keyword evidence="3" id="KW-0449">Lipoprotein</keyword>
<evidence type="ECO:0000313" key="4">
    <source>
        <dbReference type="Proteomes" id="UP000221011"/>
    </source>
</evidence>
<feature type="signal peptide" evidence="2">
    <location>
        <begin position="1"/>
        <end position="32"/>
    </location>
</feature>
<sequence length="288" mass="28396">MRYVSEWGKNVKSAVSRAVVAVSVVAALGSLAACGGGSGDDAGKSAKPGASKSAGSGSDSASGSGSGADGGAGSGGSRAAAKLEKAALGAGDIKGYKVEKADEAAARPAGTVSPSVCAPLAAVLGPGTPPKADAHVGRVLSGSDASGGSGKGDVPITDVGLSAYARADATKSMEGLRTALKSKKCSTFGVGAHRFLGVHALPAPDKGDEAVSYKLAQRKGEFLMRESVTVVRRGGTLVVFEASNLYDPEGVQEDKEAARDGREGAGTPTADEDPKLAPAIVDAQLSKV</sequence>
<evidence type="ECO:0000313" key="3">
    <source>
        <dbReference type="EMBL" id="ATL29890.1"/>
    </source>
</evidence>
<feature type="chain" id="PRO_5012787431" evidence="2">
    <location>
        <begin position="33"/>
        <end position="288"/>
    </location>
</feature>
<dbReference type="EMBL" id="CP022685">
    <property type="protein sequence ID" value="ATL29890.1"/>
    <property type="molecule type" value="Genomic_DNA"/>
</dbReference>
<feature type="compositionally biased region" description="Basic and acidic residues" evidence="1">
    <location>
        <begin position="252"/>
        <end position="263"/>
    </location>
</feature>
<organism evidence="3 4">
    <name type="scientific">Streptomyces formicae</name>
    <dbReference type="NCBI Taxonomy" id="1616117"/>
    <lineage>
        <taxon>Bacteria</taxon>
        <taxon>Bacillati</taxon>
        <taxon>Actinomycetota</taxon>
        <taxon>Actinomycetes</taxon>
        <taxon>Kitasatosporales</taxon>
        <taxon>Streptomycetaceae</taxon>
        <taxon>Streptomyces</taxon>
    </lineage>
</organism>